<organism evidence="3 4">
    <name type="scientific">Streptomyces milbemycinicus</name>
    <dbReference type="NCBI Taxonomy" id="476552"/>
    <lineage>
        <taxon>Bacteria</taxon>
        <taxon>Bacillati</taxon>
        <taxon>Actinomycetota</taxon>
        <taxon>Actinomycetes</taxon>
        <taxon>Kitasatosporales</taxon>
        <taxon>Streptomycetaceae</taxon>
        <taxon>Streptomyces</taxon>
    </lineage>
</organism>
<protein>
    <submittedName>
        <fullName evidence="3">Glycogen debranching N-terminal domain-containing protein</fullName>
    </submittedName>
</protein>
<evidence type="ECO:0000313" key="3">
    <source>
        <dbReference type="EMBL" id="MFK4270475.1"/>
    </source>
</evidence>
<dbReference type="Pfam" id="PF14742">
    <property type="entry name" value="GDE_N_bis"/>
    <property type="match status" value="1"/>
</dbReference>
<evidence type="ECO:0000259" key="2">
    <source>
        <dbReference type="Pfam" id="PF22422"/>
    </source>
</evidence>
<comment type="caution">
    <text evidence="3">The sequence shown here is derived from an EMBL/GenBank/DDBJ whole genome shotgun (WGS) entry which is preliminary data.</text>
</comment>
<dbReference type="Proteomes" id="UP001620295">
    <property type="component" value="Unassembled WGS sequence"/>
</dbReference>
<dbReference type="SUPFAM" id="SSF48208">
    <property type="entry name" value="Six-hairpin glycosidases"/>
    <property type="match status" value="1"/>
</dbReference>
<feature type="domain" description="Mannosylglycerate hydrolase MGH1-like glycoside hydrolase" evidence="2">
    <location>
        <begin position="383"/>
        <end position="609"/>
    </location>
</feature>
<feature type="domain" description="Putative glycogen debranching enzyme N-terminal" evidence="1">
    <location>
        <begin position="37"/>
        <end position="220"/>
    </location>
</feature>
<reference evidence="3 4" key="1">
    <citation type="submission" date="2024-11" db="EMBL/GenBank/DDBJ databases">
        <title>The Natural Products Discovery Center: Release of the First 8490 Sequenced Strains for Exploring Actinobacteria Biosynthetic Diversity.</title>
        <authorList>
            <person name="Kalkreuter E."/>
            <person name="Kautsar S.A."/>
            <person name="Yang D."/>
            <person name="Bader C.D."/>
            <person name="Teijaro C.N."/>
            <person name="Fluegel L."/>
            <person name="Davis C.M."/>
            <person name="Simpson J.R."/>
            <person name="Lauterbach L."/>
            <person name="Steele A.D."/>
            <person name="Gui C."/>
            <person name="Meng S."/>
            <person name="Li G."/>
            <person name="Viehrig K."/>
            <person name="Ye F."/>
            <person name="Su P."/>
            <person name="Kiefer A.F."/>
            <person name="Nichols A."/>
            <person name="Cepeda A.J."/>
            <person name="Yan W."/>
            <person name="Fan B."/>
            <person name="Jiang Y."/>
            <person name="Adhikari A."/>
            <person name="Zheng C.-J."/>
            <person name="Schuster L."/>
            <person name="Cowan T.M."/>
            <person name="Smanski M.J."/>
            <person name="Chevrette M.G."/>
            <person name="De Carvalho L.P.S."/>
            <person name="Shen B."/>
        </authorList>
    </citation>
    <scope>NUCLEOTIDE SEQUENCE [LARGE SCALE GENOMIC DNA]</scope>
    <source>
        <strain evidence="3 4">NPDC020863</strain>
    </source>
</reference>
<evidence type="ECO:0000259" key="1">
    <source>
        <dbReference type="Pfam" id="PF14742"/>
    </source>
</evidence>
<evidence type="ECO:0000313" key="4">
    <source>
        <dbReference type="Proteomes" id="UP001620295"/>
    </source>
</evidence>
<dbReference type="InterPro" id="IPR012341">
    <property type="entry name" value="6hp_glycosidase-like_sf"/>
</dbReference>
<gene>
    <name evidence="3" type="ORF">ACI2L5_36935</name>
</gene>
<keyword evidence="4" id="KW-1185">Reference proteome</keyword>
<sequence length="717" mass="75505">MDTTVKPQDTNDSVTATTSVAADLQPFLHDAVVTLYAPSFVISRADGQLGGGADGFYHGDRRALSQLAVTAGPIALAPVGGGLRGADRADFRSILRGLGEVTPDPAVTLLRRRTVASGRLEESFEVTNAGTQRVRFRLTVTAATDLALMERVKSGHVLEPVRAERDSHGLAWSRDGFSVSLVSEPAPDALEAAESSEAAEGRLSYDIELAPGTSWTATLRCTAAYADGDQFPAPPADAVPWRTPALRSADRRFDQWLDQSVADADRLRLMDPRSVEGSEGPTGGVDQFLAAGAPWFLTLFGRDSLWAARMLLPLGTDLAAGTLRTLARRQGTAVDPATEEQPGKILHEVRRATQDFTDTFSLPPVYYGTVDATPLWITLLHDAWRWGLAPAEVEQLLPHAESALGWLRDQAEAGGDGFLKYVDLTGRGLANQGWKDSGDAIRHRDGRLADAPIALCEVQAYAYEAARGGAALLRAFGRPGADAWEEWADGLADRFRKRFWVEDARGAYPAVALDRDGRPVDSVTSGFGHLLGTGLLNQEESAALAARLAGPDLDSGHGLRTLSSDSVGFNPYGYHIGSIWPHDTAIAVHGLVRAGFPDAAAPLAAGLLTASAAFDARLPELFAGHGADAGPRPAPYPASCRPQAWAAAASVQVLASALGLDADVPGGTVTVAPTFARAYGPLTVTGLQVGGGQLDVTLAADGAVSVTAPEGLEVVTA</sequence>
<accession>A0ABW8M0N8</accession>
<dbReference type="EMBL" id="JBJDQH010000014">
    <property type="protein sequence ID" value="MFK4270475.1"/>
    <property type="molecule type" value="Genomic_DNA"/>
</dbReference>
<dbReference type="InterPro" id="IPR032856">
    <property type="entry name" value="GDE_N_bis"/>
</dbReference>
<dbReference type="InterPro" id="IPR008928">
    <property type="entry name" value="6-hairpin_glycosidase_sf"/>
</dbReference>
<proteinExistence type="predicted"/>
<dbReference type="Gene3D" id="1.50.10.10">
    <property type="match status" value="1"/>
</dbReference>
<name>A0ABW8M0N8_9ACTN</name>
<dbReference type="Pfam" id="PF22422">
    <property type="entry name" value="MGH1-like_GH"/>
    <property type="match status" value="1"/>
</dbReference>
<dbReference type="RefSeq" id="WP_404748050.1">
    <property type="nucleotide sequence ID" value="NZ_JBJDQH010000014.1"/>
</dbReference>
<dbReference type="InterPro" id="IPR054491">
    <property type="entry name" value="MGH1-like_GH"/>
</dbReference>